<dbReference type="PANTHER" id="PTHR13954">
    <property type="entry name" value="IRE1-RELATED"/>
    <property type="match status" value="1"/>
</dbReference>
<protein>
    <recommendedName>
        <fullName evidence="3">non-specific serine/threonine protein kinase</fullName>
        <ecNumber evidence="3">2.7.11.1</ecNumber>
    </recommendedName>
</protein>
<evidence type="ECO:0000256" key="10">
    <source>
        <dbReference type="ARBA" id="ARBA00022777"/>
    </source>
</evidence>
<evidence type="ECO:0000256" key="12">
    <source>
        <dbReference type="ARBA" id="ARBA00022840"/>
    </source>
</evidence>
<dbReference type="EC" id="2.7.11.1" evidence="3"/>
<dbReference type="GO" id="GO:0046872">
    <property type="term" value="F:metal ion binding"/>
    <property type="evidence" value="ECO:0007669"/>
    <property type="project" value="UniProtKB-KW"/>
</dbReference>
<dbReference type="GO" id="GO:0051082">
    <property type="term" value="F:unfolded protein binding"/>
    <property type="evidence" value="ECO:0007669"/>
    <property type="project" value="TreeGrafter"/>
</dbReference>
<organism evidence="23 24">
    <name type="scientific">Mortierella isabellina</name>
    <name type="common">Filamentous fungus</name>
    <name type="synonym">Umbelopsis isabellina</name>
    <dbReference type="NCBI Taxonomy" id="91625"/>
    <lineage>
        <taxon>Eukaryota</taxon>
        <taxon>Fungi</taxon>
        <taxon>Fungi incertae sedis</taxon>
        <taxon>Mucoromycota</taxon>
        <taxon>Mucoromycotina</taxon>
        <taxon>Umbelopsidomycetes</taxon>
        <taxon>Umbelopsidales</taxon>
        <taxon>Umbelopsidaceae</taxon>
        <taxon>Umbelopsis</taxon>
    </lineage>
</organism>
<evidence type="ECO:0000259" key="21">
    <source>
        <dbReference type="PROSITE" id="PS50011"/>
    </source>
</evidence>
<dbReference type="Gene3D" id="2.130.10.10">
    <property type="entry name" value="YVTN repeat-like/Quinoprotein amine dehydrogenase"/>
    <property type="match status" value="1"/>
</dbReference>
<evidence type="ECO:0000259" key="22">
    <source>
        <dbReference type="PROSITE" id="PS51392"/>
    </source>
</evidence>
<evidence type="ECO:0000256" key="14">
    <source>
        <dbReference type="ARBA" id="ARBA00022989"/>
    </source>
</evidence>
<evidence type="ECO:0000256" key="18">
    <source>
        <dbReference type="ARBA" id="ARBA00048977"/>
    </source>
</evidence>
<keyword evidence="5" id="KW-0808">Transferase</keyword>
<dbReference type="GO" id="GO:0005524">
    <property type="term" value="F:ATP binding"/>
    <property type="evidence" value="ECO:0007669"/>
    <property type="project" value="UniProtKB-KW"/>
</dbReference>
<dbReference type="OrthoDB" id="63989at2759"/>
<keyword evidence="4" id="KW-0723">Serine/threonine-protein kinase</keyword>
<comment type="cofactor">
    <cofactor evidence="1">
        <name>Mg(2+)</name>
        <dbReference type="ChEBI" id="CHEBI:18420"/>
    </cofactor>
</comment>
<dbReference type="GO" id="GO:1990604">
    <property type="term" value="C:IRE1-TRAF2-ASK1 complex"/>
    <property type="evidence" value="ECO:0007669"/>
    <property type="project" value="TreeGrafter"/>
</dbReference>
<evidence type="ECO:0000256" key="8">
    <source>
        <dbReference type="ARBA" id="ARBA00022729"/>
    </source>
</evidence>
<keyword evidence="9" id="KW-0547">Nucleotide-binding</keyword>
<evidence type="ECO:0000256" key="5">
    <source>
        <dbReference type="ARBA" id="ARBA00022679"/>
    </source>
</evidence>
<dbReference type="CDD" id="cd10422">
    <property type="entry name" value="RNase_Ire1"/>
    <property type="match status" value="1"/>
</dbReference>
<dbReference type="FunFam" id="3.30.200.20:FF:000077">
    <property type="entry name" value="Putative Serine/threonine-protein kinase/endoribonuclease IRE1"/>
    <property type="match status" value="1"/>
</dbReference>
<evidence type="ECO:0000256" key="20">
    <source>
        <dbReference type="SAM" id="SignalP"/>
    </source>
</evidence>
<dbReference type="InterPro" id="IPR010513">
    <property type="entry name" value="KEN_dom"/>
</dbReference>
<dbReference type="InterPro" id="IPR045133">
    <property type="entry name" value="IRE1/2-like"/>
</dbReference>
<keyword evidence="8 20" id="KW-0732">Signal</keyword>
<feature type="compositionally biased region" description="Basic residues" evidence="19">
    <location>
        <begin position="600"/>
        <end position="611"/>
    </location>
</feature>
<comment type="subcellular location">
    <subcellularLocation>
        <location evidence="2">Membrane</location>
        <topology evidence="2">Single-pass type I membrane protein</topology>
    </subcellularLocation>
</comment>
<dbReference type="InterPro" id="IPR002372">
    <property type="entry name" value="PQQ_rpt_dom"/>
</dbReference>
<dbReference type="PROSITE" id="PS00108">
    <property type="entry name" value="PROTEIN_KINASE_ST"/>
    <property type="match status" value="1"/>
</dbReference>
<dbReference type="GO" id="GO:0006397">
    <property type="term" value="P:mRNA processing"/>
    <property type="evidence" value="ECO:0007669"/>
    <property type="project" value="InterPro"/>
</dbReference>
<dbReference type="InterPro" id="IPR011009">
    <property type="entry name" value="Kinase-like_dom_sf"/>
</dbReference>
<evidence type="ECO:0000256" key="16">
    <source>
        <dbReference type="ARBA" id="ARBA00023180"/>
    </source>
</evidence>
<dbReference type="PANTHER" id="PTHR13954:SF6">
    <property type="entry name" value="NON-SPECIFIC SERINE_THREONINE PROTEIN KINASE"/>
    <property type="match status" value="1"/>
</dbReference>
<dbReference type="Gene3D" id="1.10.510.10">
    <property type="entry name" value="Transferase(Phosphotransferase) domain 1"/>
    <property type="match status" value="1"/>
</dbReference>
<dbReference type="Pfam" id="PF13360">
    <property type="entry name" value="PQQ_2"/>
    <property type="match status" value="1"/>
</dbReference>
<feature type="compositionally biased region" description="Polar residues" evidence="19">
    <location>
        <begin position="615"/>
        <end position="624"/>
    </location>
</feature>
<keyword evidence="7" id="KW-0479">Metal-binding</keyword>
<keyword evidence="13" id="KW-0460">Magnesium</keyword>
<evidence type="ECO:0000256" key="1">
    <source>
        <dbReference type="ARBA" id="ARBA00001946"/>
    </source>
</evidence>
<feature type="signal peptide" evidence="20">
    <location>
        <begin position="1"/>
        <end position="25"/>
    </location>
</feature>
<dbReference type="SUPFAM" id="SSF56112">
    <property type="entry name" value="Protein kinase-like (PK-like)"/>
    <property type="match status" value="1"/>
</dbReference>
<dbReference type="InterPro" id="IPR018391">
    <property type="entry name" value="PQQ_b-propeller_rpt"/>
</dbReference>
<evidence type="ECO:0000256" key="19">
    <source>
        <dbReference type="SAM" id="MobiDB-lite"/>
    </source>
</evidence>
<dbReference type="SMART" id="SM00564">
    <property type="entry name" value="PQQ"/>
    <property type="match status" value="3"/>
</dbReference>
<dbReference type="SMART" id="SM00220">
    <property type="entry name" value="S_TKc"/>
    <property type="match status" value="1"/>
</dbReference>
<evidence type="ECO:0000256" key="3">
    <source>
        <dbReference type="ARBA" id="ARBA00012513"/>
    </source>
</evidence>
<dbReference type="GO" id="GO:0016787">
    <property type="term" value="F:hydrolase activity"/>
    <property type="evidence" value="ECO:0007669"/>
    <property type="project" value="UniProtKB-KW"/>
</dbReference>
<dbReference type="GO" id="GO:0036498">
    <property type="term" value="P:IRE1-mediated unfolded protein response"/>
    <property type="evidence" value="ECO:0007669"/>
    <property type="project" value="TreeGrafter"/>
</dbReference>
<dbReference type="GO" id="GO:0004521">
    <property type="term" value="F:RNA endonuclease activity"/>
    <property type="evidence" value="ECO:0007669"/>
    <property type="project" value="InterPro"/>
</dbReference>
<dbReference type="GO" id="GO:0070059">
    <property type="term" value="P:intrinsic apoptotic signaling pathway in response to endoplasmic reticulum stress"/>
    <property type="evidence" value="ECO:0007669"/>
    <property type="project" value="TreeGrafter"/>
</dbReference>
<feature type="domain" description="Protein kinase" evidence="21">
    <location>
        <begin position="697"/>
        <end position="1003"/>
    </location>
</feature>
<feature type="compositionally biased region" description="Basic and acidic residues" evidence="19">
    <location>
        <begin position="589"/>
        <end position="599"/>
    </location>
</feature>
<comment type="caution">
    <text evidence="23">The sequence shown here is derived from an EMBL/GenBank/DDBJ whole genome shotgun (WGS) entry which is preliminary data.</text>
</comment>
<dbReference type="AlphaFoldDB" id="A0A8H7UGH5"/>
<keyword evidence="11" id="KW-0378">Hydrolase</keyword>
<proteinExistence type="predicted"/>
<keyword evidence="15" id="KW-0472">Membrane</keyword>
<dbReference type="SMART" id="SM00580">
    <property type="entry name" value="PUG"/>
    <property type="match status" value="1"/>
</dbReference>
<dbReference type="PROSITE" id="PS51392">
    <property type="entry name" value="KEN"/>
    <property type="match status" value="1"/>
</dbReference>
<feature type="compositionally biased region" description="Acidic residues" evidence="19">
    <location>
        <begin position="114"/>
        <end position="135"/>
    </location>
</feature>
<evidence type="ECO:0000256" key="9">
    <source>
        <dbReference type="ARBA" id="ARBA00022741"/>
    </source>
</evidence>
<keyword evidence="12" id="KW-0067">ATP-binding</keyword>
<dbReference type="InterPro" id="IPR038357">
    <property type="entry name" value="KEN_sf"/>
</dbReference>
<comment type="catalytic activity">
    <reaction evidence="18">
        <text>L-seryl-[protein] + ATP = O-phospho-L-seryl-[protein] + ADP + H(+)</text>
        <dbReference type="Rhea" id="RHEA:17989"/>
        <dbReference type="Rhea" id="RHEA-COMP:9863"/>
        <dbReference type="Rhea" id="RHEA-COMP:11604"/>
        <dbReference type="ChEBI" id="CHEBI:15378"/>
        <dbReference type="ChEBI" id="CHEBI:29999"/>
        <dbReference type="ChEBI" id="CHEBI:30616"/>
        <dbReference type="ChEBI" id="CHEBI:83421"/>
        <dbReference type="ChEBI" id="CHEBI:456216"/>
        <dbReference type="EC" id="2.7.11.1"/>
    </reaction>
    <physiologicalReaction direction="left-to-right" evidence="18">
        <dbReference type="Rhea" id="RHEA:17990"/>
    </physiologicalReaction>
</comment>
<accession>A0A8H7UGH5</accession>
<evidence type="ECO:0000256" key="11">
    <source>
        <dbReference type="ARBA" id="ARBA00022801"/>
    </source>
</evidence>
<dbReference type="Gene3D" id="1.20.1440.180">
    <property type="entry name" value="KEN domain"/>
    <property type="match status" value="1"/>
</dbReference>
<feature type="region of interest" description="Disordered" evidence="19">
    <location>
        <begin position="403"/>
        <end position="446"/>
    </location>
</feature>
<evidence type="ECO:0000313" key="24">
    <source>
        <dbReference type="Proteomes" id="UP000654370"/>
    </source>
</evidence>
<dbReference type="SUPFAM" id="SSF50998">
    <property type="entry name" value="Quinoprotein alcohol dehydrogenase-like"/>
    <property type="match status" value="1"/>
</dbReference>
<reference evidence="23" key="1">
    <citation type="submission" date="2020-12" db="EMBL/GenBank/DDBJ databases">
        <title>Metabolic potential, ecology and presence of endohyphal bacteria is reflected in genomic diversity of Mucoromycotina.</title>
        <authorList>
            <person name="Muszewska A."/>
            <person name="Okrasinska A."/>
            <person name="Steczkiewicz K."/>
            <person name="Drgas O."/>
            <person name="Orlowska M."/>
            <person name="Perlinska-Lenart U."/>
            <person name="Aleksandrzak-Piekarczyk T."/>
            <person name="Szatraj K."/>
            <person name="Zielenkiewicz U."/>
            <person name="Pilsyk S."/>
            <person name="Malc E."/>
            <person name="Mieczkowski P."/>
            <person name="Kruszewska J.S."/>
            <person name="Biernat P."/>
            <person name="Pawlowska J."/>
        </authorList>
    </citation>
    <scope>NUCLEOTIDE SEQUENCE</scope>
    <source>
        <strain evidence="23">WA0000067209</strain>
    </source>
</reference>
<evidence type="ECO:0000256" key="4">
    <source>
        <dbReference type="ARBA" id="ARBA00022527"/>
    </source>
</evidence>
<feature type="domain" description="KEN" evidence="22">
    <location>
        <begin position="1006"/>
        <end position="1139"/>
    </location>
</feature>
<evidence type="ECO:0000256" key="15">
    <source>
        <dbReference type="ARBA" id="ARBA00023136"/>
    </source>
</evidence>
<dbReference type="PROSITE" id="PS50011">
    <property type="entry name" value="PROTEIN_KINASE_DOM"/>
    <property type="match status" value="1"/>
</dbReference>
<dbReference type="InterPro" id="IPR008271">
    <property type="entry name" value="Ser/Thr_kinase_AS"/>
</dbReference>
<comment type="catalytic activity">
    <reaction evidence="17">
        <text>L-threonyl-[protein] + ATP = O-phospho-L-threonyl-[protein] + ADP + H(+)</text>
        <dbReference type="Rhea" id="RHEA:46608"/>
        <dbReference type="Rhea" id="RHEA-COMP:11060"/>
        <dbReference type="Rhea" id="RHEA-COMP:11605"/>
        <dbReference type="ChEBI" id="CHEBI:15378"/>
        <dbReference type="ChEBI" id="CHEBI:30013"/>
        <dbReference type="ChEBI" id="CHEBI:30616"/>
        <dbReference type="ChEBI" id="CHEBI:61977"/>
        <dbReference type="ChEBI" id="CHEBI:456216"/>
        <dbReference type="EC" id="2.7.11.1"/>
    </reaction>
    <physiologicalReaction direction="left-to-right" evidence="17">
        <dbReference type="Rhea" id="RHEA:46609"/>
    </physiologicalReaction>
</comment>
<dbReference type="CDD" id="cd13982">
    <property type="entry name" value="STKc_IRE1"/>
    <property type="match status" value="1"/>
</dbReference>
<dbReference type="EMBL" id="JAEPQZ010000002">
    <property type="protein sequence ID" value="KAG2184911.1"/>
    <property type="molecule type" value="Genomic_DNA"/>
</dbReference>
<dbReference type="InterPro" id="IPR015943">
    <property type="entry name" value="WD40/YVTN_repeat-like_dom_sf"/>
</dbReference>
<feature type="region of interest" description="Disordered" evidence="19">
    <location>
        <begin position="109"/>
        <end position="135"/>
    </location>
</feature>
<dbReference type="InterPro" id="IPR011047">
    <property type="entry name" value="Quinoprotein_ADH-like_sf"/>
</dbReference>
<dbReference type="Pfam" id="PF06479">
    <property type="entry name" value="Ribonuc_2-5A"/>
    <property type="match status" value="1"/>
</dbReference>
<feature type="region of interest" description="Disordered" evidence="19">
    <location>
        <begin position="893"/>
        <end position="912"/>
    </location>
</feature>
<evidence type="ECO:0000256" key="13">
    <source>
        <dbReference type="ARBA" id="ARBA00022842"/>
    </source>
</evidence>
<dbReference type="Proteomes" id="UP000654370">
    <property type="component" value="Unassembled WGS sequence"/>
</dbReference>
<dbReference type="FunFam" id="1.10.510.10:FF:000572">
    <property type="entry name" value="Serine/threonine-protein kinase/endoribonuclease IRE1"/>
    <property type="match status" value="1"/>
</dbReference>
<feature type="compositionally biased region" description="Acidic residues" evidence="19">
    <location>
        <begin position="413"/>
        <end position="422"/>
    </location>
</feature>
<gene>
    <name evidence="23" type="ORF">INT43_000824</name>
</gene>
<keyword evidence="6" id="KW-0812">Transmembrane</keyword>
<evidence type="ECO:0000256" key="6">
    <source>
        <dbReference type="ARBA" id="ARBA00022692"/>
    </source>
</evidence>
<keyword evidence="10" id="KW-0418">Kinase</keyword>
<dbReference type="InterPro" id="IPR000719">
    <property type="entry name" value="Prot_kinase_dom"/>
</dbReference>
<dbReference type="GO" id="GO:0004674">
    <property type="term" value="F:protein serine/threonine kinase activity"/>
    <property type="evidence" value="ECO:0007669"/>
    <property type="project" value="UniProtKB-KW"/>
</dbReference>
<evidence type="ECO:0000256" key="7">
    <source>
        <dbReference type="ARBA" id="ARBA00022723"/>
    </source>
</evidence>
<keyword evidence="14" id="KW-1133">Transmembrane helix</keyword>
<dbReference type="Gene3D" id="3.30.200.20">
    <property type="entry name" value="Phosphorylase Kinase, domain 1"/>
    <property type="match status" value="1"/>
</dbReference>
<keyword evidence="16" id="KW-0325">Glycoprotein</keyword>
<name>A0A8H7UGH5_MORIS</name>
<evidence type="ECO:0000313" key="23">
    <source>
        <dbReference type="EMBL" id="KAG2184911.1"/>
    </source>
</evidence>
<evidence type="ECO:0000256" key="2">
    <source>
        <dbReference type="ARBA" id="ARBA00004479"/>
    </source>
</evidence>
<feature type="region of interest" description="Disordered" evidence="19">
    <location>
        <begin position="473"/>
        <end position="502"/>
    </location>
</feature>
<feature type="region of interest" description="Disordered" evidence="19">
    <location>
        <begin position="589"/>
        <end position="624"/>
    </location>
</feature>
<keyword evidence="24" id="KW-1185">Reference proteome</keyword>
<dbReference type="Pfam" id="PF00069">
    <property type="entry name" value="Pkinase"/>
    <property type="match status" value="2"/>
</dbReference>
<feature type="chain" id="PRO_5034440516" description="non-specific serine/threonine protein kinase" evidence="20">
    <location>
        <begin position="26"/>
        <end position="1140"/>
    </location>
</feature>
<sequence length="1140" mass="128885">MKQNIRLKVILLWAVTVALVKFALAASPGRQFRNSNNVRNKQIQQQLNNRFNTGHFSRTNFRESKLILVSTMDGSIVAMDKFDDYIYWTLKGGQNGELLKTASYFHSEEREDHNDYEDDEYADTVGDDEEDDDQSDMWRDLPPDIAPLVDVGEGEEATPEHNHHVYIVEPKDNGTIYLYENGKRLTRLPLSIKAMVDNSPVKLPDGTVYVGGKSTKLIAVNPRNGHILNKFNMDNAADVFDIASQHRLPSDTLFIGRVDYRLAIFNTQLKYRWNVSYSEYVPNAFDMDIDILKNEPSKLYVAPGPTGEITAIDLNQGSVLWTRTLPYPAVDVFDVYSRPDDTLAIVKQMVPQLPAVGQIGKLLSKRVTDNTAYVGSYNGHMFAMSNDNFPLVQLSEAYGNHGKHPLIEAGPSYDDDDEDDSNNSDSRQKQKGYARPSSDGHVYDPTPETVCTIDSPNFLSCMRGLHGVKRLDSPTSPNRLLDASDGRVSGSESGNPVPHIGAPDDRIAFGEDMLAKDGFWHTGIMAFWKTFLLVVLGFCYLRRKTFSDYFTRFGKPLVQEHILPQVERHVLPHVERYVESYRQRTVVDFDSDGNKNDKKAKVKANRNRKKGKDSPTPSIDSKASSTAIDVYPAKTDHLNRAVTFAKDTKPDENEDYTFVDIIDGSSQSAAPNAVTPISPPLPYVSSASTLHISSNFFFPYYKSGYGSHGTIVYKGTFDGRDVAVKRLLVDFYDIASQEVRLLQESDDHPNVIRYYFKEERERFLYIALELCYGSLYDFVEKTNSITDIHLLDTVNPATILLQIVSGLQHLHSLKIVHRDIKPQNILIAPGRTKPNQARNLANVRVMISDFGLCKKLDADQSSFHNTTASAAGTIGWRAPELLAGTAFSGSGSGHSNSSVHAHDKSSSSMSSTTDAMVGSVRVTRAIDIFSAGCLFYYVLSHGEHPFGDRFSREVNILKGSYNLDRLEDLGEDAIEAKDLIERMISSNPKDRPSAEQVMIHPYFWNNTQRLAFLQDASDRFEIEERHPPSPLLQTLEADAAQVIGHDWHKRIDRVIVNDLGKFRKYDGSTIRDLLRALRNKKHHYQDLSEPVRRAFGEPPDAYLHYFTSRFPYLLLHVYYVISEDEWLRDETMFKDYFQHH</sequence>
<evidence type="ECO:0000256" key="17">
    <source>
        <dbReference type="ARBA" id="ARBA00048659"/>
    </source>
</evidence>